<feature type="region of interest" description="Disordered" evidence="1">
    <location>
        <begin position="104"/>
        <end position="125"/>
    </location>
</feature>
<dbReference type="InterPro" id="IPR005055">
    <property type="entry name" value="A10/PebIII"/>
</dbReference>
<evidence type="ECO:0000256" key="1">
    <source>
        <dbReference type="SAM" id="MobiDB-lite"/>
    </source>
</evidence>
<evidence type="ECO:0000256" key="2">
    <source>
        <dbReference type="SAM" id="SignalP"/>
    </source>
</evidence>
<organism evidence="3 4">
    <name type="scientific">Diploptera punctata</name>
    <name type="common">Pacific beetle cockroach</name>
    <dbReference type="NCBI Taxonomy" id="6984"/>
    <lineage>
        <taxon>Eukaryota</taxon>
        <taxon>Metazoa</taxon>
        <taxon>Ecdysozoa</taxon>
        <taxon>Arthropoda</taxon>
        <taxon>Hexapoda</taxon>
        <taxon>Insecta</taxon>
        <taxon>Pterygota</taxon>
        <taxon>Neoptera</taxon>
        <taxon>Polyneoptera</taxon>
        <taxon>Dictyoptera</taxon>
        <taxon>Blattodea</taxon>
        <taxon>Blaberoidea</taxon>
        <taxon>Blaberidae</taxon>
        <taxon>Diplopterinae</taxon>
        <taxon>Diploptera</taxon>
    </lineage>
</organism>
<feature type="compositionally biased region" description="Basic and acidic residues" evidence="1">
    <location>
        <begin position="108"/>
        <end position="125"/>
    </location>
</feature>
<comment type="caution">
    <text evidence="3">The sequence shown here is derived from an EMBL/GenBank/DDBJ whole genome shotgun (WGS) entry which is preliminary data.</text>
</comment>
<reference evidence="3" key="1">
    <citation type="journal article" date="2023" name="IScience">
        <title>Live-bearing cockroach genome reveals convergent evolutionary mechanisms linked to viviparity in insects and beyond.</title>
        <authorList>
            <person name="Fouks B."/>
            <person name="Harrison M.C."/>
            <person name="Mikhailova A.A."/>
            <person name="Marchal E."/>
            <person name="English S."/>
            <person name="Carruthers M."/>
            <person name="Jennings E.C."/>
            <person name="Chiamaka E.L."/>
            <person name="Frigard R.A."/>
            <person name="Pippel M."/>
            <person name="Attardo G.M."/>
            <person name="Benoit J.B."/>
            <person name="Bornberg-Bauer E."/>
            <person name="Tobe S.S."/>
        </authorList>
    </citation>
    <scope>NUCLEOTIDE SEQUENCE</scope>
    <source>
        <strain evidence="3">Stay&amp;Tobe</strain>
    </source>
</reference>
<dbReference type="Gene3D" id="1.10.2080.10">
    <property type="entry name" value="Insect odorant-binding protein A10/Ejaculatory bulb-specific protein 3"/>
    <property type="match status" value="1"/>
</dbReference>
<feature type="chain" id="PRO_5042131745" description="Chemosensory protein" evidence="2">
    <location>
        <begin position="21"/>
        <end position="125"/>
    </location>
</feature>
<name>A0AAD7ZS72_DIPPU</name>
<gene>
    <name evidence="3" type="ORF">L9F63_020432</name>
</gene>
<evidence type="ECO:0000313" key="4">
    <source>
        <dbReference type="Proteomes" id="UP001233999"/>
    </source>
</evidence>
<dbReference type="Pfam" id="PF03392">
    <property type="entry name" value="OS-D"/>
    <property type="match status" value="1"/>
</dbReference>
<reference evidence="3" key="2">
    <citation type="submission" date="2023-05" db="EMBL/GenBank/DDBJ databases">
        <authorList>
            <person name="Fouks B."/>
        </authorList>
    </citation>
    <scope>NUCLEOTIDE SEQUENCE</scope>
    <source>
        <strain evidence="3">Stay&amp;Tobe</strain>
        <tissue evidence="3">Testes</tissue>
    </source>
</reference>
<keyword evidence="4" id="KW-1185">Reference proteome</keyword>
<evidence type="ECO:0008006" key="5">
    <source>
        <dbReference type="Google" id="ProtNLM"/>
    </source>
</evidence>
<dbReference type="PANTHER" id="PTHR11257:SF12">
    <property type="entry name" value="EJACULATORY BULB-SPECIFIC PROTEIN 3-RELATED"/>
    <property type="match status" value="1"/>
</dbReference>
<dbReference type="PANTHER" id="PTHR11257">
    <property type="entry name" value="CHEMOSENSORY PROTEIN-RELATED"/>
    <property type="match status" value="1"/>
</dbReference>
<dbReference type="InterPro" id="IPR036682">
    <property type="entry name" value="OS_D_A10/PebIII_sf"/>
</dbReference>
<sequence>MKFAVVLCLLVAVLLGSSQGADLYTDKYDNIDLDEILGNDRLVNNCFNCLMDQGSCTPDCADLKKVIPEALETGCAKCSDKHKQGTRKVIKFLMDNKPDLWTQLQGKYDPDGSYKQKYEEEAKNL</sequence>
<dbReference type="EMBL" id="JASPKZ010007235">
    <property type="protein sequence ID" value="KAJ9585924.1"/>
    <property type="molecule type" value="Genomic_DNA"/>
</dbReference>
<evidence type="ECO:0000313" key="3">
    <source>
        <dbReference type="EMBL" id="KAJ9585924.1"/>
    </source>
</evidence>
<protein>
    <recommendedName>
        <fullName evidence="5">Chemosensory protein</fullName>
    </recommendedName>
</protein>
<keyword evidence="2" id="KW-0732">Signal</keyword>
<dbReference type="Proteomes" id="UP001233999">
    <property type="component" value="Unassembled WGS sequence"/>
</dbReference>
<proteinExistence type="predicted"/>
<feature type="signal peptide" evidence="2">
    <location>
        <begin position="1"/>
        <end position="20"/>
    </location>
</feature>
<dbReference type="AlphaFoldDB" id="A0AAD7ZS72"/>
<accession>A0AAD7ZS72</accession>
<dbReference type="SUPFAM" id="SSF100910">
    <property type="entry name" value="Chemosensory protein Csp2"/>
    <property type="match status" value="1"/>
</dbReference>